<dbReference type="Proteomes" id="UP000284842">
    <property type="component" value="Unassembled WGS sequence"/>
</dbReference>
<proteinExistence type="predicted"/>
<protein>
    <submittedName>
        <fullName evidence="1">Uncharacterized protein</fullName>
    </submittedName>
</protein>
<evidence type="ECO:0000313" key="2">
    <source>
        <dbReference type="Proteomes" id="UP000284842"/>
    </source>
</evidence>
<dbReference type="EMBL" id="NHTK01005342">
    <property type="protein sequence ID" value="PPQ80699.1"/>
    <property type="molecule type" value="Genomic_DNA"/>
</dbReference>
<accession>A0A409WQD1</accession>
<dbReference type="AlphaFoldDB" id="A0A409WQD1"/>
<name>A0A409WQD1_9AGAR</name>
<sequence>MSLSPSSSHHSSFASKPRQEFDLPQEIIDRILDCLTQNAQSDREARQGLFSCLTVSRAFTRRARENLLLDITISDQRWNGEIVLELFKKEPHLVSRLRSFQIQVDELPHYSDLFHNVCHNGVSVTHLAISYGQSQSRGIFSLLLMQRLNRCLSISTPAIYASLTSLKLTRTFYIPIHSFIVPFSRLERLELVRCAFTDSEPAPSVGQVPKDAPSFYQTLESLCIVNEMNLIFRHIYNHWPSESLKYSKLKSLQWSFASQADISKLGHQLVSAPLLENIELTHCSSDSDGQNLDVADSVNIARVPALKTLTLNMITTAHHHNLANMADIKILVSPHLTTTSLQILNINIATYYQHSDLSDFFHGGRSGWKDLDESLADPDLYPNLELVVVEVRLMKIGGGWNSSDHVGMDQFSADRHFTKVFERAREGGRNVTVRMAAKQC</sequence>
<organism evidence="1 2">
    <name type="scientific">Panaeolus cyanescens</name>
    <dbReference type="NCBI Taxonomy" id="181874"/>
    <lineage>
        <taxon>Eukaryota</taxon>
        <taxon>Fungi</taxon>
        <taxon>Dikarya</taxon>
        <taxon>Basidiomycota</taxon>
        <taxon>Agaricomycotina</taxon>
        <taxon>Agaricomycetes</taxon>
        <taxon>Agaricomycetidae</taxon>
        <taxon>Agaricales</taxon>
        <taxon>Agaricineae</taxon>
        <taxon>Galeropsidaceae</taxon>
        <taxon>Panaeolus</taxon>
    </lineage>
</organism>
<comment type="caution">
    <text evidence="1">The sequence shown here is derived from an EMBL/GenBank/DDBJ whole genome shotgun (WGS) entry which is preliminary data.</text>
</comment>
<dbReference type="SUPFAM" id="SSF52047">
    <property type="entry name" value="RNI-like"/>
    <property type="match status" value="1"/>
</dbReference>
<gene>
    <name evidence="1" type="ORF">CVT24_010814</name>
</gene>
<reference evidence="1 2" key="1">
    <citation type="journal article" date="2018" name="Evol. Lett.">
        <title>Horizontal gene cluster transfer increased hallucinogenic mushroom diversity.</title>
        <authorList>
            <person name="Reynolds H.T."/>
            <person name="Vijayakumar V."/>
            <person name="Gluck-Thaler E."/>
            <person name="Korotkin H.B."/>
            <person name="Matheny P.B."/>
            <person name="Slot J.C."/>
        </authorList>
    </citation>
    <scope>NUCLEOTIDE SEQUENCE [LARGE SCALE GENOMIC DNA]</scope>
    <source>
        <strain evidence="1 2">2629</strain>
    </source>
</reference>
<keyword evidence="2" id="KW-1185">Reference proteome</keyword>
<dbReference type="InParanoid" id="A0A409WQD1"/>
<evidence type="ECO:0000313" key="1">
    <source>
        <dbReference type="EMBL" id="PPQ80699.1"/>
    </source>
</evidence>